<dbReference type="Proteomes" id="UP000178937">
    <property type="component" value="Unassembled WGS sequence"/>
</dbReference>
<protein>
    <submittedName>
        <fullName evidence="1">Uncharacterized protein</fullName>
    </submittedName>
</protein>
<dbReference type="STRING" id="1802540.A2393_00020"/>
<accession>A0A1F8CYC0</accession>
<gene>
    <name evidence="1" type="ORF">A2393_00020</name>
</gene>
<dbReference type="AlphaFoldDB" id="A0A1F8CYC0"/>
<comment type="caution">
    <text evidence="1">The sequence shown here is derived from an EMBL/GenBank/DDBJ whole genome shotgun (WGS) entry which is preliminary data.</text>
</comment>
<proteinExistence type="predicted"/>
<reference evidence="1 2" key="1">
    <citation type="journal article" date="2016" name="Nat. Commun.">
        <title>Thousands of microbial genomes shed light on interconnected biogeochemical processes in an aquifer system.</title>
        <authorList>
            <person name="Anantharaman K."/>
            <person name="Brown C.T."/>
            <person name="Hug L.A."/>
            <person name="Sharon I."/>
            <person name="Castelle C.J."/>
            <person name="Probst A.J."/>
            <person name="Thomas B.C."/>
            <person name="Singh A."/>
            <person name="Wilkins M.J."/>
            <person name="Karaoz U."/>
            <person name="Brodie E.L."/>
            <person name="Williams K.H."/>
            <person name="Hubbard S.S."/>
            <person name="Banfield J.F."/>
        </authorList>
    </citation>
    <scope>NUCLEOTIDE SEQUENCE [LARGE SCALE GENOMIC DNA]</scope>
</reference>
<evidence type="ECO:0000313" key="1">
    <source>
        <dbReference type="EMBL" id="OGM80809.1"/>
    </source>
</evidence>
<sequence length="245" mass="26136">MVSPKSLFFLTTLFFLLAIYVLPQDVQGQAKIVSPNYIIQMPNFNSGAGIPSSSGYKLDTTIGQTAPGLYSSSGYRVRSGFQYIHSIIPFSFSMSNFLINFGVLIPSTPVTLTSTLTVSAGGAGGYKVTTRESSSLQTSGGQSIPDATCDAGTCTESAAGVWSQASTYGFGYNMSGQDIPSDFINSTYFRHFANASLSQTDQIVMINANVGRSRTATITYKVNISGVQGSGRYQNKILFTAIPSF</sequence>
<name>A0A1F8CYC0_9BACT</name>
<dbReference type="EMBL" id="MGIA01000022">
    <property type="protein sequence ID" value="OGM80809.1"/>
    <property type="molecule type" value="Genomic_DNA"/>
</dbReference>
<evidence type="ECO:0000313" key="2">
    <source>
        <dbReference type="Proteomes" id="UP000178937"/>
    </source>
</evidence>
<organism evidence="1 2">
    <name type="scientific">Candidatus Woesebacteria bacterium RIFOXYB1_FULL_41_13</name>
    <dbReference type="NCBI Taxonomy" id="1802540"/>
    <lineage>
        <taxon>Bacteria</taxon>
        <taxon>Candidatus Woeseibacteriota</taxon>
    </lineage>
</organism>